<keyword evidence="2" id="KW-1185">Reference proteome</keyword>
<dbReference type="KEGG" id="mya:MORIYA_2645"/>
<organism evidence="1 2">
    <name type="scientific">Moritella yayanosii</name>
    <dbReference type="NCBI Taxonomy" id="69539"/>
    <lineage>
        <taxon>Bacteria</taxon>
        <taxon>Pseudomonadati</taxon>
        <taxon>Pseudomonadota</taxon>
        <taxon>Gammaproteobacteria</taxon>
        <taxon>Alteromonadales</taxon>
        <taxon>Moritellaceae</taxon>
        <taxon>Moritella</taxon>
    </lineage>
</organism>
<dbReference type="EMBL" id="LS483250">
    <property type="protein sequence ID" value="SQD79121.1"/>
    <property type="molecule type" value="Genomic_DNA"/>
</dbReference>
<name>A0A330LT16_9GAMM</name>
<dbReference type="AlphaFoldDB" id="A0A330LT16"/>
<accession>A0A330LT16</accession>
<dbReference type="Proteomes" id="UP000250163">
    <property type="component" value="Chromosome MORIYA"/>
</dbReference>
<reference evidence="2" key="1">
    <citation type="submission" date="2018-05" db="EMBL/GenBank/DDBJ databases">
        <authorList>
            <person name="Cea G.-C."/>
            <person name="William W."/>
        </authorList>
    </citation>
    <scope>NUCLEOTIDE SEQUENCE [LARGE SCALE GENOMIC DNA]</scope>
    <source>
        <strain evidence="2">DB21MT 5</strain>
    </source>
</reference>
<evidence type="ECO:0000313" key="2">
    <source>
        <dbReference type="Proteomes" id="UP000250163"/>
    </source>
</evidence>
<evidence type="ECO:0000313" key="1">
    <source>
        <dbReference type="EMBL" id="SQD79121.1"/>
    </source>
</evidence>
<gene>
    <name evidence="1" type="ORF">MORIYA_2645</name>
</gene>
<proteinExistence type="predicted"/>
<sequence>MKSFIFGNLILNLKNIDINIKNKQLLMINLKAVMLVVSILPTISDAAGNELAMSIDHVTINR</sequence>
<protein>
    <submittedName>
        <fullName evidence="1">Uncharacterized protein</fullName>
    </submittedName>
</protein>